<name>A0A2G6KH49_9BACT</name>
<accession>A0A2G6KH49</accession>
<proteinExistence type="predicted"/>
<gene>
    <name evidence="1" type="ORF">CSA56_08340</name>
</gene>
<reference evidence="1 2" key="1">
    <citation type="submission" date="2017-10" db="EMBL/GenBank/DDBJ databases">
        <title>Novel microbial diversity and functional potential in the marine mammal oral microbiome.</title>
        <authorList>
            <person name="Dudek N.K."/>
            <person name="Sun C.L."/>
            <person name="Burstein D."/>
            <person name="Kantor R.S."/>
            <person name="Aliaga Goltsman D.S."/>
            <person name="Bik E.M."/>
            <person name="Thomas B.C."/>
            <person name="Banfield J.F."/>
            <person name="Relman D.A."/>
        </authorList>
    </citation>
    <scope>NUCLEOTIDE SEQUENCE [LARGE SCALE GENOMIC DNA]</scope>
    <source>
        <strain evidence="1">DOLJORAL78_47_16</strain>
    </source>
</reference>
<evidence type="ECO:0000313" key="1">
    <source>
        <dbReference type="EMBL" id="PIE34139.1"/>
    </source>
</evidence>
<sequence>MKVFKIVVLTILCILLFSLTERPLYAGIAPENIREQKLHVSSQARQFIESREIPKLADDEYFWECLGDALIRDELTEDDKVDTFYLLLKTIGWSFAGAVRIPEGYSYFEVFARQSMSFLNAQNSLQTLDYNVQEFLQIALRDYEQHVAHASHALVLAMLLNPETSKTSLEFFLDQDVLQKAQVPAILLHYLAFSVVLSRQYTAALKMNELMSSVSSEQGREDILCALGMFSTDETLEAIKKIVLTELEEQYNYVADTGVLIVRQHLSDSDFYSYFMELVEDSKKKFSLNKLKDRHFQSRLWWYTDKKVMIKIWDDFQARVYDDGMLMTYGEVFADFL</sequence>
<protein>
    <submittedName>
        <fullName evidence="1">Uncharacterized protein</fullName>
    </submittedName>
</protein>
<comment type="caution">
    <text evidence="1">The sequence shown here is derived from an EMBL/GenBank/DDBJ whole genome shotgun (WGS) entry which is preliminary data.</text>
</comment>
<dbReference type="Proteomes" id="UP000230821">
    <property type="component" value="Unassembled WGS sequence"/>
</dbReference>
<dbReference type="EMBL" id="PDSK01000091">
    <property type="protein sequence ID" value="PIE34139.1"/>
    <property type="molecule type" value="Genomic_DNA"/>
</dbReference>
<evidence type="ECO:0000313" key="2">
    <source>
        <dbReference type="Proteomes" id="UP000230821"/>
    </source>
</evidence>
<organism evidence="1 2">
    <name type="scientific">candidate division KSB3 bacterium</name>
    <dbReference type="NCBI Taxonomy" id="2044937"/>
    <lineage>
        <taxon>Bacteria</taxon>
        <taxon>candidate division KSB3</taxon>
    </lineage>
</organism>
<dbReference type="AlphaFoldDB" id="A0A2G6KH49"/>